<accession>A0ABW0RZE5</accession>
<evidence type="ECO:0000259" key="1">
    <source>
        <dbReference type="PROSITE" id="PS50883"/>
    </source>
</evidence>
<dbReference type="InterPro" id="IPR035919">
    <property type="entry name" value="EAL_sf"/>
</dbReference>
<dbReference type="SMART" id="SM00052">
    <property type="entry name" value="EAL"/>
    <property type="match status" value="1"/>
</dbReference>
<dbReference type="PANTHER" id="PTHR33121">
    <property type="entry name" value="CYCLIC DI-GMP PHOSPHODIESTERASE PDEF"/>
    <property type="match status" value="1"/>
</dbReference>
<dbReference type="Proteomes" id="UP001596086">
    <property type="component" value="Unassembled WGS sequence"/>
</dbReference>
<dbReference type="SUPFAM" id="SSF141868">
    <property type="entry name" value="EAL domain-like"/>
    <property type="match status" value="1"/>
</dbReference>
<dbReference type="Pfam" id="PF00563">
    <property type="entry name" value="EAL"/>
    <property type="match status" value="1"/>
</dbReference>
<dbReference type="EMBL" id="JBHSMZ010000014">
    <property type="protein sequence ID" value="MFC5550186.1"/>
    <property type="molecule type" value="Genomic_DNA"/>
</dbReference>
<evidence type="ECO:0000313" key="3">
    <source>
        <dbReference type="Proteomes" id="UP001596086"/>
    </source>
</evidence>
<protein>
    <submittedName>
        <fullName evidence="2">EAL domain-containing protein</fullName>
    </submittedName>
</protein>
<feature type="domain" description="EAL" evidence="1">
    <location>
        <begin position="1"/>
        <end position="228"/>
    </location>
</feature>
<name>A0ABW0RZE5_9BURK</name>
<comment type="caution">
    <text evidence="2">The sequence shown here is derived from an EMBL/GenBank/DDBJ whole genome shotgun (WGS) entry which is preliminary data.</text>
</comment>
<dbReference type="Gene3D" id="3.20.20.450">
    <property type="entry name" value="EAL domain"/>
    <property type="match status" value="1"/>
</dbReference>
<dbReference type="PROSITE" id="PS50883">
    <property type="entry name" value="EAL"/>
    <property type="match status" value="1"/>
</dbReference>
<dbReference type="PANTHER" id="PTHR33121:SF70">
    <property type="entry name" value="SIGNALING PROTEIN YKOW"/>
    <property type="match status" value="1"/>
</dbReference>
<organism evidence="2 3">
    <name type="scientific">Massilia aerilata</name>
    <dbReference type="NCBI Taxonomy" id="453817"/>
    <lineage>
        <taxon>Bacteria</taxon>
        <taxon>Pseudomonadati</taxon>
        <taxon>Pseudomonadota</taxon>
        <taxon>Betaproteobacteria</taxon>
        <taxon>Burkholderiales</taxon>
        <taxon>Oxalobacteraceae</taxon>
        <taxon>Telluria group</taxon>
        <taxon>Massilia</taxon>
    </lineage>
</organism>
<keyword evidence="3" id="KW-1185">Reference proteome</keyword>
<sequence>MTKRPIFKRLDVPVGAQGGVSIPFEMQPIVQLADGRVKACELLYRGQRPADWASVDAAMLGFLSVPRPGLPPVYVNLSNDILMSRGADELARVATANDVTFELSEAVSGYGDRAAIASKVNELIGAGVRVALDDFGAGRDGLQRLYAIGNVAAIKIDREFLLTCMRRQDARRMLCMLVAQWRQEGVRSIAEGVEDNVMFAFAQAIEVDFVQGWFVDSLVAMQLLGNAA</sequence>
<dbReference type="InterPro" id="IPR001633">
    <property type="entry name" value="EAL_dom"/>
</dbReference>
<dbReference type="RefSeq" id="WP_379772399.1">
    <property type="nucleotide sequence ID" value="NZ_JBHSMZ010000014.1"/>
</dbReference>
<dbReference type="CDD" id="cd01948">
    <property type="entry name" value="EAL"/>
    <property type="match status" value="1"/>
</dbReference>
<dbReference type="InterPro" id="IPR050706">
    <property type="entry name" value="Cyclic-di-GMP_PDE-like"/>
</dbReference>
<evidence type="ECO:0000313" key="2">
    <source>
        <dbReference type="EMBL" id="MFC5550186.1"/>
    </source>
</evidence>
<gene>
    <name evidence="2" type="ORF">ACFPO9_16855</name>
</gene>
<proteinExistence type="predicted"/>
<reference evidence="3" key="1">
    <citation type="journal article" date="2019" name="Int. J. Syst. Evol. Microbiol.">
        <title>The Global Catalogue of Microorganisms (GCM) 10K type strain sequencing project: providing services to taxonomists for standard genome sequencing and annotation.</title>
        <authorList>
            <consortium name="The Broad Institute Genomics Platform"/>
            <consortium name="The Broad Institute Genome Sequencing Center for Infectious Disease"/>
            <person name="Wu L."/>
            <person name="Ma J."/>
        </authorList>
    </citation>
    <scope>NUCLEOTIDE SEQUENCE [LARGE SCALE GENOMIC DNA]</scope>
    <source>
        <strain evidence="3">CGMCC 4.5798</strain>
    </source>
</reference>